<name>A0AAD1ADK2_9MICO</name>
<keyword evidence="1" id="KW-0805">Transcription regulation</keyword>
<evidence type="ECO:0000313" key="6">
    <source>
        <dbReference type="Proteomes" id="UP000283946"/>
    </source>
</evidence>
<dbReference type="InterPro" id="IPR018060">
    <property type="entry name" value="HTH_AraC"/>
</dbReference>
<dbReference type="GO" id="GO:0003700">
    <property type="term" value="F:DNA-binding transcription factor activity"/>
    <property type="evidence" value="ECO:0007669"/>
    <property type="project" value="InterPro"/>
</dbReference>
<accession>A0AAD1ADK2</accession>
<dbReference type="PANTHER" id="PTHR46796:SF6">
    <property type="entry name" value="ARAC SUBFAMILY"/>
    <property type="match status" value="1"/>
</dbReference>
<dbReference type="Pfam" id="PF13384">
    <property type="entry name" value="HTH_23"/>
    <property type="match status" value="1"/>
</dbReference>
<evidence type="ECO:0000256" key="3">
    <source>
        <dbReference type="ARBA" id="ARBA00023163"/>
    </source>
</evidence>
<evidence type="ECO:0000313" key="5">
    <source>
        <dbReference type="EMBL" id="AZZ56511.1"/>
    </source>
</evidence>
<gene>
    <name evidence="5" type="ORF">C7V51_11960</name>
</gene>
<evidence type="ECO:0000256" key="1">
    <source>
        <dbReference type="ARBA" id="ARBA00023015"/>
    </source>
</evidence>
<dbReference type="GO" id="GO:0043565">
    <property type="term" value="F:sequence-specific DNA binding"/>
    <property type="evidence" value="ECO:0007669"/>
    <property type="project" value="InterPro"/>
</dbReference>
<dbReference type="PANTHER" id="PTHR46796">
    <property type="entry name" value="HTH-TYPE TRANSCRIPTIONAL ACTIVATOR RHAS-RELATED"/>
    <property type="match status" value="1"/>
</dbReference>
<dbReference type="InterPro" id="IPR050204">
    <property type="entry name" value="AraC_XylS_family_regulators"/>
</dbReference>
<dbReference type="KEGG" id="ria:C7V51_11960"/>
<feature type="domain" description="HTH araC/xylS-type" evidence="4">
    <location>
        <begin position="235"/>
        <end position="293"/>
    </location>
</feature>
<protein>
    <recommendedName>
        <fullName evidence="4">HTH araC/xylS-type domain-containing protein</fullName>
    </recommendedName>
</protein>
<dbReference type="EMBL" id="CP028130">
    <property type="protein sequence ID" value="AZZ56511.1"/>
    <property type="molecule type" value="Genomic_DNA"/>
</dbReference>
<evidence type="ECO:0000256" key="2">
    <source>
        <dbReference type="ARBA" id="ARBA00023125"/>
    </source>
</evidence>
<evidence type="ECO:0000259" key="4">
    <source>
        <dbReference type="PROSITE" id="PS01124"/>
    </source>
</evidence>
<keyword evidence="2" id="KW-0238">DNA-binding</keyword>
<keyword evidence="3" id="KW-0804">Transcription</keyword>
<dbReference type="Proteomes" id="UP000283946">
    <property type="component" value="Chromosome"/>
</dbReference>
<organism evidence="5 6">
    <name type="scientific">Rathayibacter iranicus</name>
    <dbReference type="NCBI Taxonomy" id="59737"/>
    <lineage>
        <taxon>Bacteria</taxon>
        <taxon>Bacillati</taxon>
        <taxon>Actinomycetota</taxon>
        <taxon>Actinomycetes</taxon>
        <taxon>Micrococcales</taxon>
        <taxon>Microbacteriaceae</taxon>
        <taxon>Rathayibacter</taxon>
    </lineage>
</organism>
<proteinExistence type="predicted"/>
<reference evidence="5 6" key="1">
    <citation type="submission" date="2018-03" db="EMBL/GenBank/DDBJ databases">
        <title>Bacteriophage NCPPB3778 and a type I-E CRISPR drive the evolution of the US Biological Select Agent, Rathayibacter toxicus.</title>
        <authorList>
            <person name="Davis E.W.II."/>
            <person name="Tabima J.F."/>
            <person name="Weisberg A.J."/>
            <person name="Dantas Lopes L."/>
            <person name="Wiseman M.S."/>
            <person name="Wiseman M.S."/>
            <person name="Pupko T."/>
            <person name="Belcher M.S."/>
            <person name="Sechler A.J."/>
            <person name="Tancos M.A."/>
            <person name="Schroeder B.K."/>
            <person name="Murray T.D."/>
            <person name="Luster D.G."/>
            <person name="Schneider W.L."/>
            <person name="Rogers E."/>
            <person name="Andreote F.D."/>
            <person name="Grunwald N.J."/>
            <person name="Putnam M.L."/>
            <person name="Chang J.H."/>
        </authorList>
    </citation>
    <scope>NUCLEOTIDE SEQUENCE [LARGE SCALE GENOMIC DNA]</scope>
    <source>
        <strain evidence="5 6">NCCPB 2253</strain>
    </source>
</reference>
<dbReference type="Gene3D" id="1.10.10.60">
    <property type="entry name" value="Homeodomain-like"/>
    <property type="match status" value="1"/>
</dbReference>
<dbReference type="Pfam" id="PF14525">
    <property type="entry name" value="AraC_binding_2"/>
    <property type="match status" value="1"/>
</dbReference>
<sequence length="331" mass="35413">MQTNESCSECSLIGQARVVASPEGRTRREDFAVMGITEGSRATIDRGVSRRDTAAAAWLAEGGMDVRAPGAFRIVADILRSDGVEVLRIWHTPGRVHRTARIGAGVRLLIPLEGALVIQPDDPSALEVTLDPGDIAFLQCESSYTLVTDIPSARTEIALDRPLLGLVDSTDRGAVVTHADAASRGILLSTVNSTFGSALDADSPAFPLVRAALEQLAGAVLATSLPRESSEDVYTRALALIAAMSADSRLSVQEICERLGVPKRTLQRTFARNGTTVFDEIRRARLTTARAMLGGSEAPPAPEHALSSYVRSQRLRRDLRHLETAPTANLG</sequence>
<dbReference type="InterPro" id="IPR035418">
    <property type="entry name" value="AraC-bd_2"/>
</dbReference>
<dbReference type="AlphaFoldDB" id="A0AAD1ADK2"/>
<dbReference type="PROSITE" id="PS01124">
    <property type="entry name" value="HTH_ARAC_FAMILY_2"/>
    <property type="match status" value="1"/>
</dbReference>